<proteinExistence type="predicted"/>
<accession>A0A857IZV0</accession>
<dbReference type="Proteomes" id="UP000464787">
    <property type="component" value="Chromosome"/>
</dbReference>
<dbReference type="EMBL" id="CP047650">
    <property type="protein sequence ID" value="QHI96996.1"/>
    <property type="molecule type" value="Genomic_DNA"/>
</dbReference>
<evidence type="ECO:0000313" key="1">
    <source>
        <dbReference type="EMBL" id="QHI96996.1"/>
    </source>
</evidence>
<reference evidence="1 2" key="1">
    <citation type="submission" date="2020-01" db="EMBL/GenBank/DDBJ databases">
        <title>Genome sequencing of strain KACC 21265.</title>
        <authorList>
            <person name="Heo J."/>
            <person name="Kim S.-J."/>
            <person name="Kim J.-S."/>
            <person name="Hong S.-B."/>
            <person name="Kwon S.-W."/>
        </authorList>
    </citation>
    <scope>NUCLEOTIDE SEQUENCE [LARGE SCALE GENOMIC DNA]</scope>
    <source>
        <strain evidence="1 2">KACC 21265</strain>
    </source>
</reference>
<dbReference type="KEGG" id="xyk:GT347_02735"/>
<gene>
    <name evidence="1" type="ORF">GT347_02735</name>
</gene>
<dbReference type="RefSeq" id="WP_160550514.1">
    <property type="nucleotide sequence ID" value="NZ_CP047650.1"/>
</dbReference>
<evidence type="ECO:0000313" key="2">
    <source>
        <dbReference type="Proteomes" id="UP000464787"/>
    </source>
</evidence>
<organism evidence="1 2">
    <name type="scientific">Xylophilus rhododendri</name>
    <dbReference type="NCBI Taxonomy" id="2697032"/>
    <lineage>
        <taxon>Bacteria</taxon>
        <taxon>Pseudomonadati</taxon>
        <taxon>Pseudomonadota</taxon>
        <taxon>Betaproteobacteria</taxon>
        <taxon>Burkholderiales</taxon>
        <taxon>Xylophilus</taxon>
    </lineage>
</organism>
<name>A0A857IZV0_9BURK</name>
<dbReference type="AlphaFoldDB" id="A0A857IZV0"/>
<keyword evidence="2" id="KW-1185">Reference proteome</keyword>
<protein>
    <submittedName>
        <fullName evidence="1">Uncharacterized protein</fullName>
    </submittedName>
</protein>
<sequence length="99" mass="11055">MLAENVAEARRPLAQNLEPAIMEFANSEAFWEDLPNQWRLANEKARSGRAAITAALVELAAGRGPGPTAEQLENCRRVERMADTLGEELAMWVERSFSR</sequence>